<proteinExistence type="predicted"/>
<reference evidence="2 3" key="1">
    <citation type="journal article" date="2024" name="IMA Fungus">
        <title>Apiospora arundinis, a panoply of carbohydrate-active enzymes and secondary metabolites.</title>
        <authorList>
            <person name="Sorensen T."/>
            <person name="Petersen C."/>
            <person name="Muurmann A.T."/>
            <person name="Christiansen J.V."/>
            <person name="Brundto M.L."/>
            <person name="Overgaard C.K."/>
            <person name="Boysen A.T."/>
            <person name="Wollenberg R.D."/>
            <person name="Larsen T.O."/>
            <person name="Sorensen J.L."/>
            <person name="Nielsen K.L."/>
            <person name="Sondergaard T.E."/>
        </authorList>
    </citation>
    <scope>NUCLEOTIDE SEQUENCE [LARGE SCALE GENOMIC DNA]</scope>
    <source>
        <strain evidence="2 3">AAU 773</strain>
    </source>
</reference>
<feature type="region of interest" description="Disordered" evidence="1">
    <location>
        <begin position="126"/>
        <end position="149"/>
    </location>
</feature>
<gene>
    <name evidence="2" type="ORF">PGQ11_014800</name>
</gene>
<comment type="caution">
    <text evidence="2">The sequence shown here is derived from an EMBL/GenBank/DDBJ whole genome shotgun (WGS) entry which is preliminary data.</text>
</comment>
<protein>
    <submittedName>
        <fullName evidence="2">Uncharacterized protein</fullName>
    </submittedName>
</protein>
<evidence type="ECO:0000313" key="2">
    <source>
        <dbReference type="EMBL" id="KAK8852321.1"/>
    </source>
</evidence>
<evidence type="ECO:0000313" key="3">
    <source>
        <dbReference type="Proteomes" id="UP001390339"/>
    </source>
</evidence>
<dbReference type="EMBL" id="JAPCWZ010000009">
    <property type="protein sequence ID" value="KAK8852321.1"/>
    <property type="molecule type" value="Genomic_DNA"/>
</dbReference>
<name>A0ABR2HTB2_9PEZI</name>
<dbReference type="Proteomes" id="UP001390339">
    <property type="component" value="Unassembled WGS sequence"/>
</dbReference>
<evidence type="ECO:0000256" key="1">
    <source>
        <dbReference type="SAM" id="MobiDB-lite"/>
    </source>
</evidence>
<accession>A0ABR2HTB2</accession>
<organism evidence="2 3">
    <name type="scientific">Apiospora arundinis</name>
    <dbReference type="NCBI Taxonomy" id="335852"/>
    <lineage>
        <taxon>Eukaryota</taxon>
        <taxon>Fungi</taxon>
        <taxon>Dikarya</taxon>
        <taxon>Ascomycota</taxon>
        <taxon>Pezizomycotina</taxon>
        <taxon>Sordariomycetes</taxon>
        <taxon>Xylariomycetidae</taxon>
        <taxon>Amphisphaeriales</taxon>
        <taxon>Apiosporaceae</taxon>
        <taxon>Apiospora</taxon>
    </lineage>
</organism>
<sequence length="318" mass="35450">MIHDRKTQQGRENQRDSDVNVISTQRYVGHVSPYPRLTVCYGDPGLFSKLKSACKEAGLIFAGLKTPTRARSPEKLDLELHRCARRHVFWGLISSRQAGLFQCDFTFPNGGACSVFLMSKLGCKNGPSSPVQDGARKRSSSLFGRPRSDPSPLVAGFADGSDLQASSHNLPCRSLATFQHWSRGQMSPDRASYRILALPRRIGISTMFVTGRTSSSLRWLMLNYSREPNINHFRTVLKADLRAPRYAGQIALASPSFIGLQVSRLESWEQIVGPYRNNELFTCFMLPASQFLRTRRADLLGNSFFLRVCSAATPSSPQ</sequence>
<keyword evidence="3" id="KW-1185">Reference proteome</keyword>